<proteinExistence type="predicted"/>
<feature type="chain" id="PRO_5040117061" evidence="1">
    <location>
        <begin position="27"/>
        <end position="224"/>
    </location>
</feature>
<keyword evidence="1" id="KW-0732">Signal</keyword>
<gene>
    <name evidence="2" type="ORF">HD556DRAFT_1307364</name>
</gene>
<dbReference type="RefSeq" id="XP_041161432.1">
    <property type="nucleotide sequence ID" value="XM_041300025.1"/>
</dbReference>
<reference evidence="2" key="1">
    <citation type="journal article" date="2020" name="New Phytol.">
        <title>Comparative genomics reveals dynamic genome evolution in host specialist ectomycorrhizal fungi.</title>
        <authorList>
            <person name="Lofgren L.A."/>
            <person name="Nguyen N.H."/>
            <person name="Vilgalys R."/>
            <person name="Ruytinx J."/>
            <person name="Liao H.L."/>
            <person name="Branco S."/>
            <person name="Kuo A."/>
            <person name="LaButti K."/>
            <person name="Lipzen A."/>
            <person name="Andreopoulos W."/>
            <person name="Pangilinan J."/>
            <person name="Riley R."/>
            <person name="Hundley H."/>
            <person name="Na H."/>
            <person name="Barry K."/>
            <person name="Grigoriev I.V."/>
            <person name="Stajich J.E."/>
            <person name="Kennedy P.G."/>
        </authorList>
    </citation>
    <scope>NUCLEOTIDE SEQUENCE</scope>
    <source>
        <strain evidence="2">S12</strain>
    </source>
</reference>
<dbReference type="GeneID" id="64593789"/>
<keyword evidence="3" id="KW-1185">Reference proteome</keyword>
<dbReference type="OrthoDB" id="10412840at2759"/>
<dbReference type="Proteomes" id="UP000719766">
    <property type="component" value="Unassembled WGS sequence"/>
</dbReference>
<evidence type="ECO:0000313" key="2">
    <source>
        <dbReference type="EMBL" id="KAG1795678.1"/>
    </source>
</evidence>
<name>A0A9P7DJJ6_9AGAM</name>
<dbReference type="AlphaFoldDB" id="A0A9P7DJJ6"/>
<evidence type="ECO:0000256" key="1">
    <source>
        <dbReference type="SAM" id="SignalP"/>
    </source>
</evidence>
<organism evidence="2 3">
    <name type="scientific">Suillus plorans</name>
    <dbReference type="NCBI Taxonomy" id="116603"/>
    <lineage>
        <taxon>Eukaryota</taxon>
        <taxon>Fungi</taxon>
        <taxon>Dikarya</taxon>
        <taxon>Basidiomycota</taxon>
        <taxon>Agaricomycotina</taxon>
        <taxon>Agaricomycetes</taxon>
        <taxon>Agaricomycetidae</taxon>
        <taxon>Boletales</taxon>
        <taxon>Suillineae</taxon>
        <taxon>Suillaceae</taxon>
        <taxon>Suillus</taxon>
    </lineage>
</organism>
<protein>
    <submittedName>
        <fullName evidence="2">Uncharacterized protein</fullName>
    </submittedName>
</protein>
<evidence type="ECO:0000313" key="3">
    <source>
        <dbReference type="Proteomes" id="UP000719766"/>
    </source>
</evidence>
<sequence length="224" mass="25865">MTSFLTWVLFLTTFLMSEIRLNFGRALYNRRVCRPQMMHDDLPVILSKFKVWPGYYVSCDEFVTFIGVGPTPKYDTTSPAQVTSDECPVTHPKHFAEVPNVDKKTRTSVTCAYLTSKSSFISTYTLHRTKLYTKLYWSAAFIALVLLRRLKHADNAGQTATELFNIDVSGLNRIFPRYGGLYCSYQRRQVLQEHDPAPVPPPSHHPCTREQQQIRHVVRFRILS</sequence>
<feature type="signal peptide" evidence="1">
    <location>
        <begin position="1"/>
        <end position="26"/>
    </location>
</feature>
<comment type="caution">
    <text evidence="2">The sequence shown here is derived from an EMBL/GenBank/DDBJ whole genome shotgun (WGS) entry which is preliminary data.</text>
</comment>
<accession>A0A9P7DJJ6</accession>
<dbReference type="EMBL" id="JABBWE010000021">
    <property type="protein sequence ID" value="KAG1795678.1"/>
    <property type="molecule type" value="Genomic_DNA"/>
</dbReference>